<evidence type="ECO:0000256" key="5">
    <source>
        <dbReference type="ARBA" id="ARBA00035167"/>
    </source>
</evidence>
<evidence type="ECO:0000313" key="9">
    <source>
        <dbReference type="Proteomes" id="UP000025523"/>
    </source>
</evidence>
<evidence type="ECO:0000256" key="4">
    <source>
        <dbReference type="ARBA" id="ARBA00023274"/>
    </source>
</evidence>
<protein>
    <recommendedName>
        <fullName evidence="5 6">Small ribosomal subunit protein uS14</fullName>
    </recommendedName>
</protein>
<dbReference type="HAMAP" id="MF_00537">
    <property type="entry name" value="Ribosomal_uS14_1"/>
    <property type="match status" value="1"/>
</dbReference>
<proteinExistence type="inferred from homology"/>
<evidence type="ECO:0000256" key="1">
    <source>
        <dbReference type="ARBA" id="ARBA00009083"/>
    </source>
</evidence>
<organism evidence="8 9">
    <name type="scientific">Streptococcus equi subsp. zooepidemicus SzS31A1</name>
    <dbReference type="NCBI Taxonomy" id="1352602"/>
    <lineage>
        <taxon>Bacteria</taxon>
        <taxon>Bacillati</taxon>
        <taxon>Bacillota</taxon>
        <taxon>Bacilli</taxon>
        <taxon>Lactobacillales</taxon>
        <taxon>Streptococcaceae</taxon>
        <taxon>Streptococcus</taxon>
    </lineage>
</organism>
<dbReference type="NCBIfam" id="NF006477">
    <property type="entry name" value="PRK08881.1"/>
    <property type="match status" value="1"/>
</dbReference>
<keyword evidence="6" id="KW-0694">RNA-binding</keyword>
<comment type="function">
    <text evidence="6">Binds 16S rRNA, required for the assembly of 30S particles and may also be responsible for determining the conformation of the 16S rRNA at the A site.</text>
</comment>
<sequence length="111" mass="12983">MVEEIQGADNALRLLNIKKEKAMAKKSKIAKYHKQLQLIEQYADLRRELKAKGDYEALRKLPRDSNPNRLKNRDRIDGRPHAYMRKFGVSRINFRELAHKGQLPGITKASW</sequence>
<evidence type="ECO:0000256" key="2">
    <source>
        <dbReference type="ARBA" id="ARBA00022730"/>
    </source>
</evidence>
<dbReference type="SUPFAM" id="SSF57716">
    <property type="entry name" value="Glucocorticoid receptor-like (DNA-binding domain)"/>
    <property type="match status" value="1"/>
</dbReference>
<dbReference type="PANTHER" id="PTHR19836">
    <property type="entry name" value="30S RIBOSOMAL PROTEIN S14"/>
    <property type="match status" value="1"/>
</dbReference>
<dbReference type="Pfam" id="PF00253">
    <property type="entry name" value="Ribosomal_S14"/>
    <property type="match status" value="1"/>
</dbReference>
<evidence type="ECO:0000256" key="7">
    <source>
        <dbReference type="SAM" id="MobiDB-lite"/>
    </source>
</evidence>
<gene>
    <name evidence="8" type="primary">rpsN2</name>
    <name evidence="6" type="synonym">rpsN</name>
    <name evidence="8" type="ORF">M837_00238</name>
</gene>
<keyword evidence="2 6" id="KW-0699">rRNA-binding</keyword>
<name>A0ABN0MXK7_STRSZ</name>
<evidence type="ECO:0000256" key="6">
    <source>
        <dbReference type="HAMAP-Rule" id="MF_00537"/>
    </source>
</evidence>
<reference evidence="8 9" key="1">
    <citation type="journal article" date="2013" name="Genome Announc.">
        <title>Draft Genome Sequence of Streptococcus equi subsp. zooepidemicus Strain S31A1, Isolated from Equine Infectious Endometritis.</title>
        <authorList>
            <person name="da Piedade I."/>
            <person name="Skive B."/>
            <person name="Christensen H."/>
            <person name="Bojesen A.M."/>
        </authorList>
    </citation>
    <scope>NUCLEOTIDE SEQUENCE [LARGE SCALE GENOMIC DNA]</scope>
    <source>
        <strain evidence="8 9">SzS31A1</strain>
    </source>
</reference>
<dbReference type="InterPro" id="IPR043140">
    <property type="entry name" value="Ribosomal_uS14_sf"/>
</dbReference>
<evidence type="ECO:0000256" key="3">
    <source>
        <dbReference type="ARBA" id="ARBA00022980"/>
    </source>
</evidence>
<dbReference type="EMBL" id="AUXA02000011">
    <property type="protein sequence ID" value="EQB24311.1"/>
    <property type="molecule type" value="Genomic_DNA"/>
</dbReference>
<dbReference type="Gene3D" id="4.10.830.10">
    <property type="entry name" value="30s Ribosomal Protein S14, Chain N"/>
    <property type="match status" value="1"/>
</dbReference>
<dbReference type="InterPro" id="IPR023036">
    <property type="entry name" value="Ribosomal_uS14_bac/plastid"/>
</dbReference>
<evidence type="ECO:0000313" key="8">
    <source>
        <dbReference type="EMBL" id="EQB24311.1"/>
    </source>
</evidence>
<keyword evidence="3 6" id="KW-0689">Ribosomal protein</keyword>
<keyword evidence="4 6" id="KW-0687">Ribonucleoprotein</keyword>
<comment type="subunit">
    <text evidence="6">Part of the 30S ribosomal subunit. Contacts proteins S3 and S10.</text>
</comment>
<dbReference type="Proteomes" id="UP000025523">
    <property type="component" value="Unassembled WGS sequence"/>
</dbReference>
<comment type="caution">
    <text evidence="8">The sequence shown here is derived from an EMBL/GenBank/DDBJ whole genome shotgun (WGS) entry which is preliminary data.</text>
</comment>
<dbReference type="PANTHER" id="PTHR19836:SF19">
    <property type="entry name" value="SMALL RIBOSOMAL SUBUNIT PROTEIN US14M"/>
    <property type="match status" value="1"/>
</dbReference>
<dbReference type="GO" id="GO:0005840">
    <property type="term" value="C:ribosome"/>
    <property type="evidence" value="ECO:0007669"/>
    <property type="project" value="UniProtKB-KW"/>
</dbReference>
<accession>A0ABN0MXK7</accession>
<keyword evidence="9" id="KW-1185">Reference proteome</keyword>
<comment type="similarity">
    <text evidence="1 6">Belongs to the universal ribosomal protein uS14 family.</text>
</comment>
<dbReference type="InterPro" id="IPR001209">
    <property type="entry name" value="Ribosomal_uS14"/>
</dbReference>
<feature type="region of interest" description="Disordered" evidence="7">
    <location>
        <begin position="58"/>
        <end position="77"/>
    </location>
</feature>